<sequence>MNHEKHEKHETDLIDIATGERRGLRRWLTRRRLTPPEQEALTQTQALFAELGALATDAPPELPDFMTEAARLPRKAPLMKKLLLPGLAALALLTISALPLTRPLVQAHGKLIFGGMPTLIARQQTSANGMDYRIQLSNALSKGSWSNPAPVLPELRTLIARYPEKLELRALALNVVLGVYRDAARRGSEATAKTRAAKKLPPEDLALALADADAGARLAPENALFPLLKTSILLAAGHDTEALAAFRDAMKTTGWDDYRAEILQAQAYANQQRNPDFGGANFLASINAVTANDHHEFGLTAMLFPSTFVVEHVAALEQAHKNAEGWALRDGLFALGTRLQKQATSYLGSSMGASMALRALSRPGGAPSVAQKFTGEDVWRQRAEAAVTRFQPYAIAQGHPERLNQASTVIVLNLEHQRLFRHTDYLSRSVVALGWWWGSLVVLFWTLWLILFGGLTYGLNQTRRVREGKPLHPAVAWGVVLSLVGPFLVGQSLTDTKTEAILFPIAALALLALMGIHLYKTKKGSPTRGGNLVVLGVSLLVALGIQATAGYLLAGPLFFSPLNGSVSGANTLAVAGVVAAGVALAFPLIMALVFALLSRKRRLPASVGIVRGIRRHAVPLACVLVLVYAALTPFVAALDAQQADELALYLKHEGQFYARLAGARWD</sequence>
<dbReference type="AlphaFoldDB" id="A0A7W9W8R3"/>
<comment type="caution">
    <text evidence="2">The sequence shown here is derived from an EMBL/GenBank/DDBJ whole genome shotgun (WGS) entry which is preliminary data.</text>
</comment>
<reference evidence="2 3" key="1">
    <citation type="submission" date="2020-08" db="EMBL/GenBank/DDBJ databases">
        <title>Genomic Encyclopedia of Type Strains, Phase IV (KMG-IV): sequencing the most valuable type-strain genomes for metagenomic binning, comparative biology and taxonomic classification.</title>
        <authorList>
            <person name="Goeker M."/>
        </authorList>
    </citation>
    <scope>NUCLEOTIDE SEQUENCE [LARGE SCALE GENOMIC DNA]</scope>
    <source>
        <strain evidence="2 3">DSM 23562</strain>
    </source>
</reference>
<accession>A0A7W9W8R3</accession>
<feature type="transmembrane region" description="Helical" evidence="1">
    <location>
        <begin position="573"/>
        <end position="597"/>
    </location>
</feature>
<keyword evidence="1" id="KW-0812">Transmembrane</keyword>
<dbReference type="Proteomes" id="UP000520814">
    <property type="component" value="Unassembled WGS sequence"/>
</dbReference>
<evidence type="ECO:0000256" key="1">
    <source>
        <dbReference type="SAM" id="Phobius"/>
    </source>
</evidence>
<feature type="transmembrane region" description="Helical" evidence="1">
    <location>
        <begin position="435"/>
        <end position="459"/>
    </location>
</feature>
<feature type="transmembrane region" description="Helical" evidence="1">
    <location>
        <begin position="471"/>
        <end position="489"/>
    </location>
</feature>
<keyword evidence="1" id="KW-1133">Transmembrane helix</keyword>
<protein>
    <submittedName>
        <fullName evidence="2">Uncharacterized protein</fullName>
    </submittedName>
</protein>
<feature type="transmembrane region" description="Helical" evidence="1">
    <location>
        <begin position="501"/>
        <end position="519"/>
    </location>
</feature>
<name>A0A7W9W8R3_ARMRO</name>
<dbReference type="RefSeq" id="WP_184201645.1">
    <property type="nucleotide sequence ID" value="NZ_JACHGW010000004.1"/>
</dbReference>
<evidence type="ECO:0000313" key="3">
    <source>
        <dbReference type="Proteomes" id="UP000520814"/>
    </source>
</evidence>
<keyword evidence="3" id="KW-1185">Reference proteome</keyword>
<organism evidence="2 3">
    <name type="scientific">Armatimonas rosea</name>
    <dbReference type="NCBI Taxonomy" id="685828"/>
    <lineage>
        <taxon>Bacteria</taxon>
        <taxon>Bacillati</taxon>
        <taxon>Armatimonadota</taxon>
        <taxon>Armatimonadia</taxon>
        <taxon>Armatimonadales</taxon>
        <taxon>Armatimonadaceae</taxon>
        <taxon>Armatimonas</taxon>
    </lineage>
</organism>
<evidence type="ECO:0000313" key="2">
    <source>
        <dbReference type="EMBL" id="MBB6052501.1"/>
    </source>
</evidence>
<feature type="transmembrane region" description="Helical" evidence="1">
    <location>
        <begin position="82"/>
        <end position="100"/>
    </location>
</feature>
<proteinExistence type="predicted"/>
<keyword evidence="1" id="KW-0472">Membrane</keyword>
<gene>
    <name evidence="2" type="ORF">HNQ39_004322</name>
</gene>
<feature type="transmembrane region" description="Helical" evidence="1">
    <location>
        <begin position="617"/>
        <end position="638"/>
    </location>
</feature>
<feature type="transmembrane region" description="Helical" evidence="1">
    <location>
        <begin position="531"/>
        <end position="553"/>
    </location>
</feature>
<dbReference type="EMBL" id="JACHGW010000004">
    <property type="protein sequence ID" value="MBB6052501.1"/>
    <property type="molecule type" value="Genomic_DNA"/>
</dbReference>